<accession>A0AAW0GM46</accession>
<protein>
    <submittedName>
        <fullName evidence="1">Uncharacterized protein</fullName>
    </submittedName>
</protein>
<name>A0AAW0GM46_9APHY</name>
<organism evidence="1 2">
    <name type="scientific">Cerrena zonata</name>
    <dbReference type="NCBI Taxonomy" id="2478898"/>
    <lineage>
        <taxon>Eukaryota</taxon>
        <taxon>Fungi</taxon>
        <taxon>Dikarya</taxon>
        <taxon>Basidiomycota</taxon>
        <taxon>Agaricomycotina</taxon>
        <taxon>Agaricomycetes</taxon>
        <taxon>Polyporales</taxon>
        <taxon>Cerrenaceae</taxon>
        <taxon>Cerrena</taxon>
    </lineage>
</organism>
<evidence type="ECO:0000313" key="1">
    <source>
        <dbReference type="EMBL" id="KAK7694290.1"/>
    </source>
</evidence>
<dbReference type="EMBL" id="JASBNA010000002">
    <property type="protein sequence ID" value="KAK7694290.1"/>
    <property type="molecule type" value="Genomic_DNA"/>
</dbReference>
<sequence length="173" mass="18992">MTERYQEHPQTLSTAASASLSLCLPPSLGPATTPPAAISCCGNTPRQRLAFYFVLVPSHTRPHLRKDRGKGPASLGTSLLTVNKLSPHALQIETPHYCPFNPKRCPARFSPPAYLGPDLAPPSYLHPRLSCRLAQVVTSQARHILRRSPELKEKMHPSTDMTPPCARITHSSM</sequence>
<proteinExistence type="predicted"/>
<keyword evidence="2" id="KW-1185">Reference proteome</keyword>
<evidence type="ECO:0000313" key="2">
    <source>
        <dbReference type="Proteomes" id="UP001385951"/>
    </source>
</evidence>
<dbReference type="AlphaFoldDB" id="A0AAW0GM46"/>
<gene>
    <name evidence="1" type="ORF">QCA50_001472</name>
</gene>
<reference evidence="1 2" key="1">
    <citation type="submission" date="2022-09" db="EMBL/GenBank/DDBJ databases">
        <authorList>
            <person name="Palmer J.M."/>
        </authorList>
    </citation>
    <scope>NUCLEOTIDE SEQUENCE [LARGE SCALE GENOMIC DNA]</scope>
    <source>
        <strain evidence="1 2">DSM 7382</strain>
    </source>
</reference>
<dbReference type="Proteomes" id="UP001385951">
    <property type="component" value="Unassembled WGS sequence"/>
</dbReference>
<comment type="caution">
    <text evidence="1">The sequence shown here is derived from an EMBL/GenBank/DDBJ whole genome shotgun (WGS) entry which is preliminary data.</text>
</comment>